<dbReference type="InterPro" id="IPR015991">
    <property type="entry name" value="TatD/YcfH-like"/>
</dbReference>
<feature type="binding site" evidence="3">
    <location>
        <position position="179"/>
    </location>
    <ligand>
        <name>a divalent metal cation</name>
        <dbReference type="ChEBI" id="CHEBI:60240"/>
        <label>2</label>
    </ligand>
</feature>
<dbReference type="FunFam" id="3.20.20.140:FF:000005">
    <property type="entry name" value="TatD family hydrolase"/>
    <property type="match status" value="1"/>
</dbReference>
<keyword evidence="2" id="KW-0378">Hydrolase</keyword>
<dbReference type="Gene3D" id="3.20.20.140">
    <property type="entry name" value="Metal-dependent hydrolases"/>
    <property type="match status" value="1"/>
</dbReference>
<accession>A0A1G2B175</accession>
<dbReference type="CDD" id="cd01310">
    <property type="entry name" value="TatD_DNAse"/>
    <property type="match status" value="1"/>
</dbReference>
<comment type="caution">
    <text evidence="4">The sequence shown here is derived from an EMBL/GenBank/DDBJ whole genome shotgun (WGS) entry which is preliminary data.</text>
</comment>
<protein>
    <recommendedName>
        <fullName evidence="6">Hydrolase TatD</fullName>
    </recommendedName>
</protein>
<dbReference type="EMBL" id="MHKE01000017">
    <property type="protein sequence ID" value="OGY82932.1"/>
    <property type="molecule type" value="Genomic_DNA"/>
</dbReference>
<dbReference type="PROSITE" id="PS01137">
    <property type="entry name" value="TATD_1"/>
    <property type="match status" value="1"/>
</dbReference>
<dbReference type="GO" id="GO:0016788">
    <property type="term" value="F:hydrolase activity, acting on ester bonds"/>
    <property type="evidence" value="ECO:0007669"/>
    <property type="project" value="InterPro"/>
</dbReference>
<dbReference type="GO" id="GO:0004536">
    <property type="term" value="F:DNA nuclease activity"/>
    <property type="evidence" value="ECO:0007669"/>
    <property type="project" value="InterPro"/>
</dbReference>
<feature type="binding site" evidence="3">
    <location>
        <position position="6"/>
    </location>
    <ligand>
        <name>a divalent metal cation</name>
        <dbReference type="ChEBI" id="CHEBI:60240"/>
        <label>1</label>
    </ligand>
</feature>
<evidence type="ECO:0000256" key="3">
    <source>
        <dbReference type="PIRSR" id="PIRSR005902-1"/>
    </source>
</evidence>
<dbReference type="SUPFAM" id="SSF51556">
    <property type="entry name" value="Metallo-dependent hydrolases"/>
    <property type="match status" value="1"/>
</dbReference>
<evidence type="ECO:0000313" key="4">
    <source>
        <dbReference type="EMBL" id="OGY82932.1"/>
    </source>
</evidence>
<dbReference type="PROSITE" id="PS01091">
    <property type="entry name" value="TATD_3"/>
    <property type="match status" value="1"/>
</dbReference>
<proteinExistence type="predicted"/>
<evidence type="ECO:0000313" key="5">
    <source>
        <dbReference type="Proteomes" id="UP000179164"/>
    </source>
</evidence>
<organism evidence="4 5">
    <name type="scientific">Candidatus Kerfeldbacteria bacterium RIFCSPLOWO2_01_FULL_48_11</name>
    <dbReference type="NCBI Taxonomy" id="1798543"/>
    <lineage>
        <taxon>Bacteria</taxon>
        <taxon>Candidatus Kerfeldiibacteriota</taxon>
    </lineage>
</organism>
<dbReference type="PANTHER" id="PTHR46124:SF2">
    <property type="entry name" value="D-AMINOACYL-TRNA DEACYLASE"/>
    <property type="match status" value="1"/>
</dbReference>
<dbReference type="GO" id="GO:0046872">
    <property type="term" value="F:metal ion binding"/>
    <property type="evidence" value="ECO:0007669"/>
    <property type="project" value="UniProtKB-KW"/>
</dbReference>
<feature type="binding site" evidence="3">
    <location>
        <position position="149"/>
    </location>
    <ligand>
        <name>a divalent metal cation</name>
        <dbReference type="ChEBI" id="CHEBI:60240"/>
        <label>2</label>
    </ligand>
</feature>
<dbReference type="PANTHER" id="PTHR46124">
    <property type="entry name" value="D-AMINOACYL-TRNA DEACYLASE"/>
    <property type="match status" value="1"/>
</dbReference>
<evidence type="ECO:0008006" key="6">
    <source>
        <dbReference type="Google" id="ProtNLM"/>
    </source>
</evidence>
<dbReference type="Proteomes" id="UP000179164">
    <property type="component" value="Unassembled WGS sequence"/>
</dbReference>
<dbReference type="STRING" id="1798543.A2898_05120"/>
<name>A0A1G2B175_9BACT</name>
<evidence type="ECO:0000256" key="1">
    <source>
        <dbReference type="ARBA" id="ARBA00022723"/>
    </source>
</evidence>
<dbReference type="PIRSF" id="PIRSF005902">
    <property type="entry name" value="DNase_TatD"/>
    <property type="match status" value="1"/>
</dbReference>
<dbReference type="Pfam" id="PF01026">
    <property type="entry name" value="TatD_DNase"/>
    <property type="match status" value="1"/>
</dbReference>
<dbReference type="InterPro" id="IPR001130">
    <property type="entry name" value="TatD-like"/>
</dbReference>
<gene>
    <name evidence="4" type="ORF">A2898_05120</name>
</gene>
<dbReference type="InterPro" id="IPR032466">
    <property type="entry name" value="Metal_Hydrolase"/>
</dbReference>
<feature type="binding site" evidence="3">
    <location>
        <position position="8"/>
    </location>
    <ligand>
        <name>a divalent metal cation</name>
        <dbReference type="ChEBI" id="CHEBI:60240"/>
        <label>1</label>
    </ligand>
</feature>
<dbReference type="NCBIfam" id="TIGR00010">
    <property type="entry name" value="YchF/TatD family DNA exonuclease"/>
    <property type="match status" value="1"/>
</dbReference>
<dbReference type="GO" id="GO:0005829">
    <property type="term" value="C:cytosol"/>
    <property type="evidence" value="ECO:0007669"/>
    <property type="project" value="TreeGrafter"/>
</dbReference>
<sequence>MLIDTHCHLNFSAFKDDIGDVIKRTIDGGMRVINVGSQNTTSERAVKLAKEYPGKLFAAVALHPIHLHSTFVDEDEVAIPFQTRAEEFDPDFYGKLAQEKETVAIGECGLDYFHVPQDVDEQSFKKKQKEVFLEHIELAEKHHLPMILHCRSMKSDPAAAYMELLDVLQHTGFTRGVLHCFSSTLNVAKAFINAGFMVSFTGIVTFPNAKEVHEAAKWIPLDRLMVETDAPYLAPQQVRGKRNEPLYVRYIAEKVAELKGVPLEDVEKQTTENAERFFGLE</sequence>
<feature type="binding site" evidence="3">
    <location>
        <position position="107"/>
    </location>
    <ligand>
        <name>a divalent metal cation</name>
        <dbReference type="ChEBI" id="CHEBI:60240"/>
        <label>1</label>
    </ligand>
</feature>
<evidence type="ECO:0000256" key="2">
    <source>
        <dbReference type="ARBA" id="ARBA00022801"/>
    </source>
</evidence>
<reference evidence="4 5" key="1">
    <citation type="journal article" date="2016" name="Nat. Commun.">
        <title>Thousands of microbial genomes shed light on interconnected biogeochemical processes in an aquifer system.</title>
        <authorList>
            <person name="Anantharaman K."/>
            <person name="Brown C.T."/>
            <person name="Hug L.A."/>
            <person name="Sharon I."/>
            <person name="Castelle C.J."/>
            <person name="Probst A.J."/>
            <person name="Thomas B.C."/>
            <person name="Singh A."/>
            <person name="Wilkins M.J."/>
            <person name="Karaoz U."/>
            <person name="Brodie E.L."/>
            <person name="Williams K.H."/>
            <person name="Hubbard S.S."/>
            <person name="Banfield J.F."/>
        </authorList>
    </citation>
    <scope>NUCLEOTIDE SEQUENCE [LARGE SCALE GENOMIC DNA]</scope>
</reference>
<feature type="binding site" evidence="3">
    <location>
        <position position="229"/>
    </location>
    <ligand>
        <name>a divalent metal cation</name>
        <dbReference type="ChEBI" id="CHEBI:60240"/>
        <label>1</label>
    </ligand>
</feature>
<dbReference type="InterPro" id="IPR018228">
    <property type="entry name" value="DNase_TatD-rel_CS"/>
</dbReference>
<dbReference type="AlphaFoldDB" id="A0A1G2B175"/>
<keyword evidence="1 3" id="KW-0479">Metal-binding</keyword>